<evidence type="ECO:0000256" key="1">
    <source>
        <dbReference type="SAM" id="MobiDB-lite"/>
    </source>
</evidence>
<evidence type="ECO:0000313" key="2">
    <source>
        <dbReference type="EMBL" id="ETO31003.1"/>
    </source>
</evidence>
<gene>
    <name evidence="2" type="ORF">RFI_06118</name>
</gene>
<organism evidence="2 3">
    <name type="scientific">Reticulomyxa filosa</name>
    <dbReference type="NCBI Taxonomy" id="46433"/>
    <lineage>
        <taxon>Eukaryota</taxon>
        <taxon>Sar</taxon>
        <taxon>Rhizaria</taxon>
        <taxon>Retaria</taxon>
        <taxon>Foraminifera</taxon>
        <taxon>Monothalamids</taxon>
        <taxon>Reticulomyxidae</taxon>
        <taxon>Reticulomyxa</taxon>
    </lineage>
</organism>
<name>X6NYN6_RETFI</name>
<dbReference type="AlphaFoldDB" id="X6NYN6"/>
<feature type="compositionally biased region" description="Low complexity" evidence="1">
    <location>
        <begin position="176"/>
        <end position="214"/>
    </location>
</feature>
<proteinExistence type="predicted"/>
<evidence type="ECO:0000313" key="3">
    <source>
        <dbReference type="Proteomes" id="UP000023152"/>
    </source>
</evidence>
<dbReference type="Proteomes" id="UP000023152">
    <property type="component" value="Unassembled WGS sequence"/>
</dbReference>
<accession>X6NYN6</accession>
<reference evidence="2 3" key="1">
    <citation type="journal article" date="2013" name="Curr. Biol.">
        <title>The Genome of the Foraminiferan Reticulomyxa filosa.</title>
        <authorList>
            <person name="Glockner G."/>
            <person name="Hulsmann N."/>
            <person name="Schleicher M."/>
            <person name="Noegel A.A."/>
            <person name="Eichinger L."/>
            <person name="Gallinger C."/>
            <person name="Pawlowski J."/>
            <person name="Sierra R."/>
            <person name="Euteneuer U."/>
            <person name="Pillet L."/>
            <person name="Moustafa A."/>
            <person name="Platzer M."/>
            <person name="Groth M."/>
            <person name="Szafranski K."/>
            <person name="Schliwa M."/>
        </authorList>
    </citation>
    <scope>NUCLEOTIDE SEQUENCE [LARGE SCALE GENOMIC DNA]</scope>
</reference>
<feature type="region of interest" description="Disordered" evidence="1">
    <location>
        <begin position="131"/>
        <end position="214"/>
    </location>
</feature>
<sequence length="412" mass="44317">MNMNMHMLQGNTNTWPTTAMTTTSQAINGTSVPLQVPNLISTNTGMSRTGSHMNGLGMGMVNSMSSLVNASQLNSMNMNHRIAHDADLSNQMMNMNLGSMGLHNITSPPMTGNVGNNNMYLERNIASIANDSNTSSNVNKKLHHNGSSTTGIDNSSGHSRKSDRIHLVDGTSGFASSNSKLSNNVNNNIGNSNNNNNGNNNNNNNNNNINSGANVPSITHPEFIAHQPPGFGYVPSDTLMATNMSGLSRQMSSGTVSINRTFGYQGPSPNDLSPRIFNTGHNTFGFSSTTNPTVFGGNSMANHLGAPNTGISYFSQGLISPPISPDMSVGTNKQFQFPVQANNVTTTNVSQPILKKQNKKKNNNSFYSLFFPPPPPLSFSNLLFFSLFCDRFLFLCITLNHFGEPQAKIKAV</sequence>
<dbReference type="EMBL" id="ASPP01005186">
    <property type="protein sequence ID" value="ETO31003.1"/>
    <property type="molecule type" value="Genomic_DNA"/>
</dbReference>
<feature type="compositionally biased region" description="Polar residues" evidence="1">
    <location>
        <begin position="131"/>
        <end position="157"/>
    </location>
</feature>
<comment type="caution">
    <text evidence="2">The sequence shown here is derived from an EMBL/GenBank/DDBJ whole genome shotgun (WGS) entry which is preliminary data.</text>
</comment>
<keyword evidence="3" id="KW-1185">Reference proteome</keyword>
<protein>
    <submittedName>
        <fullName evidence="2">Rab GTPase domain-containing protein</fullName>
    </submittedName>
</protein>